<dbReference type="Proteomes" id="UP001331761">
    <property type="component" value="Unassembled WGS sequence"/>
</dbReference>
<feature type="compositionally biased region" description="Pro residues" evidence="1">
    <location>
        <begin position="55"/>
        <end position="81"/>
    </location>
</feature>
<feature type="region of interest" description="Disordered" evidence="1">
    <location>
        <begin position="18"/>
        <end position="86"/>
    </location>
</feature>
<accession>A0AAN8IB81</accession>
<evidence type="ECO:0000256" key="2">
    <source>
        <dbReference type="SAM" id="SignalP"/>
    </source>
</evidence>
<feature type="compositionally biased region" description="Pro residues" evidence="1">
    <location>
        <begin position="20"/>
        <end position="48"/>
    </location>
</feature>
<keyword evidence="4" id="KW-1185">Reference proteome</keyword>
<feature type="signal peptide" evidence="2">
    <location>
        <begin position="1"/>
        <end position="17"/>
    </location>
</feature>
<dbReference type="EMBL" id="WIXE01023680">
    <property type="protein sequence ID" value="KAK5966241.1"/>
    <property type="molecule type" value="Genomic_DNA"/>
</dbReference>
<name>A0AAN8IB81_TRICO</name>
<sequence>MLAGVGFMVVILFSVQAQYQPPPPPPYNPGPAPPSPPGPQPPGPPGPPAYDGQVTPPPPPPTWYQPPATPPGPYKPNPPSSAPYFPTNEYVQESIDKCAHTLDKMEKETRNKKNAKLYRKASKSLRKLQRSTFDGATLAMLSGNVRRMNSASNLYKNKCQRKSSDTSNYSQVDGKVRNTDDPGTISQIYRCTSTC</sequence>
<evidence type="ECO:0000256" key="1">
    <source>
        <dbReference type="SAM" id="MobiDB-lite"/>
    </source>
</evidence>
<comment type="caution">
    <text evidence="3">The sequence shown here is derived from an EMBL/GenBank/DDBJ whole genome shotgun (WGS) entry which is preliminary data.</text>
</comment>
<evidence type="ECO:0000313" key="4">
    <source>
        <dbReference type="Proteomes" id="UP001331761"/>
    </source>
</evidence>
<keyword evidence="2" id="KW-0732">Signal</keyword>
<gene>
    <name evidence="3" type="ORF">GCK32_009343</name>
</gene>
<feature type="chain" id="PRO_5043034065" evidence="2">
    <location>
        <begin position="18"/>
        <end position="195"/>
    </location>
</feature>
<dbReference type="AlphaFoldDB" id="A0AAN8IB81"/>
<organism evidence="3 4">
    <name type="scientific">Trichostrongylus colubriformis</name>
    <name type="common">Black scour worm</name>
    <dbReference type="NCBI Taxonomy" id="6319"/>
    <lineage>
        <taxon>Eukaryota</taxon>
        <taxon>Metazoa</taxon>
        <taxon>Ecdysozoa</taxon>
        <taxon>Nematoda</taxon>
        <taxon>Chromadorea</taxon>
        <taxon>Rhabditida</taxon>
        <taxon>Rhabditina</taxon>
        <taxon>Rhabditomorpha</taxon>
        <taxon>Strongyloidea</taxon>
        <taxon>Trichostrongylidae</taxon>
        <taxon>Trichostrongylus</taxon>
    </lineage>
</organism>
<reference evidence="3 4" key="1">
    <citation type="submission" date="2019-10" db="EMBL/GenBank/DDBJ databases">
        <title>Assembly and Annotation for the nematode Trichostrongylus colubriformis.</title>
        <authorList>
            <person name="Martin J."/>
        </authorList>
    </citation>
    <scope>NUCLEOTIDE SEQUENCE [LARGE SCALE GENOMIC DNA]</scope>
    <source>
        <strain evidence="3">G859</strain>
        <tissue evidence="3">Whole worm</tissue>
    </source>
</reference>
<protein>
    <submittedName>
        <fullName evidence="3">Uncharacterized protein</fullName>
    </submittedName>
</protein>
<proteinExistence type="predicted"/>
<evidence type="ECO:0000313" key="3">
    <source>
        <dbReference type="EMBL" id="KAK5966241.1"/>
    </source>
</evidence>
<dbReference type="SUPFAM" id="SSF81995">
    <property type="entry name" value="beta-sandwich domain of Sec23/24"/>
    <property type="match status" value="1"/>
</dbReference>